<sequence>MADTNSTTAPASASSPPKTSTAGPGATVDHSASSPPPTATPEIAVDPHPRFQATEDDDDDNDSALGDESDLSTASISSTILQYRKIHGRTYHNFETSGDYWAPNDATQNEQLDINHHLLTLALDNKLYLAPLEKPAKVLDIGTGTGIWAIDFADEFPECQVIGLDLSPIQPSWVPPNCKFELDDASKTLTYPDNTFDYVHIRYMVGCFKDWDAVYREAYRVLKPGGWIEHMDCSAGVYSDDGSIPQDSPFKTWKDLFHEVGLKMGQTFEVVDDDRYVGWMKSAGFANVENRLIKTPVGSWPADKKWKDVGQFNQLMLEMGLEGFGLFALTTVLGWGYDETQVFLAKVRAGLKNKAWHGYCTWGAAWGQKPLEG</sequence>
<dbReference type="PROSITE" id="PS01184">
    <property type="entry name" value="UBIE_2"/>
    <property type="match status" value="1"/>
</dbReference>
<organism evidence="6 7">
    <name type="scientific">Cladorrhinum samala</name>
    <dbReference type="NCBI Taxonomy" id="585594"/>
    <lineage>
        <taxon>Eukaryota</taxon>
        <taxon>Fungi</taxon>
        <taxon>Dikarya</taxon>
        <taxon>Ascomycota</taxon>
        <taxon>Pezizomycotina</taxon>
        <taxon>Sordariomycetes</taxon>
        <taxon>Sordariomycetidae</taxon>
        <taxon>Sordariales</taxon>
        <taxon>Podosporaceae</taxon>
        <taxon>Cladorrhinum</taxon>
    </lineage>
</organism>
<evidence type="ECO:0000313" key="6">
    <source>
        <dbReference type="EMBL" id="KAK4466346.1"/>
    </source>
</evidence>
<evidence type="ECO:0000256" key="5">
    <source>
        <dbReference type="SAM" id="MobiDB-lite"/>
    </source>
</evidence>
<dbReference type="Gene3D" id="3.40.50.150">
    <property type="entry name" value="Vaccinia Virus protein VP39"/>
    <property type="match status" value="1"/>
</dbReference>
<feature type="region of interest" description="Disordered" evidence="5">
    <location>
        <begin position="1"/>
        <end position="70"/>
    </location>
</feature>
<accession>A0AAV9I041</accession>
<dbReference type="AlphaFoldDB" id="A0AAV9I041"/>
<dbReference type="SUPFAM" id="SSF53335">
    <property type="entry name" value="S-adenosyl-L-methionine-dependent methyltransferases"/>
    <property type="match status" value="1"/>
</dbReference>
<protein>
    <submittedName>
        <fullName evidence="6">S-adenosyl-L-methionine-dependent methyltransferase</fullName>
    </submittedName>
</protein>
<dbReference type="PANTHER" id="PTHR43591">
    <property type="entry name" value="METHYLTRANSFERASE"/>
    <property type="match status" value="1"/>
</dbReference>
<evidence type="ECO:0000256" key="2">
    <source>
        <dbReference type="ARBA" id="ARBA00022679"/>
    </source>
</evidence>
<dbReference type="CDD" id="cd02440">
    <property type="entry name" value="AdoMet_MTases"/>
    <property type="match status" value="1"/>
</dbReference>
<dbReference type="Pfam" id="PF13489">
    <property type="entry name" value="Methyltransf_23"/>
    <property type="match status" value="1"/>
</dbReference>
<evidence type="ECO:0000256" key="1">
    <source>
        <dbReference type="ARBA" id="ARBA00022603"/>
    </source>
</evidence>
<keyword evidence="2" id="KW-0808">Transferase</keyword>
<name>A0AAV9I041_9PEZI</name>
<dbReference type="InterPro" id="IPR029063">
    <property type="entry name" value="SAM-dependent_MTases_sf"/>
</dbReference>
<dbReference type="Proteomes" id="UP001321749">
    <property type="component" value="Unassembled WGS sequence"/>
</dbReference>
<gene>
    <name evidence="6" type="ORF">QBC42DRAFT_343141</name>
</gene>
<evidence type="ECO:0000256" key="4">
    <source>
        <dbReference type="ARBA" id="ARBA00038158"/>
    </source>
</evidence>
<feature type="compositionally biased region" description="Acidic residues" evidence="5">
    <location>
        <begin position="54"/>
        <end position="70"/>
    </location>
</feature>
<feature type="compositionally biased region" description="Low complexity" evidence="5">
    <location>
        <begin position="1"/>
        <end position="22"/>
    </location>
</feature>
<dbReference type="EMBL" id="MU864932">
    <property type="protein sequence ID" value="KAK4466346.1"/>
    <property type="molecule type" value="Genomic_DNA"/>
</dbReference>
<dbReference type="GO" id="GO:0032259">
    <property type="term" value="P:methylation"/>
    <property type="evidence" value="ECO:0007669"/>
    <property type="project" value="UniProtKB-KW"/>
</dbReference>
<reference evidence="6" key="2">
    <citation type="submission" date="2023-06" db="EMBL/GenBank/DDBJ databases">
        <authorList>
            <consortium name="Lawrence Berkeley National Laboratory"/>
            <person name="Mondo S.J."/>
            <person name="Hensen N."/>
            <person name="Bonometti L."/>
            <person name="Westerberg I."/>
            <person name="Brannstrom I.O."/>
            <person name="Guillou S."/>
            <person name="Cros-Aarteil S."/>
            <person name="Calhoun S."/>
            <person name="Haridas S."/>
            <person name="Kuo A."/>
            <person name="Pangilinan J."/>
            <person name="Riley R."/>
            <person name="Labutti K."/>
            <person name="Andreopoulos B."/>
            <person name="Lipzen A."/>
            <person name="Chen C."/>
            <person name="Yanf M."/>
            <person name="Daum C."/>
            <person name="Ng V."/>
            <person name="Clum A."/>
            <person name="Steindorff A."/>
            <person name="Ohm R."/>
            <person name="Martin F."/>
            <person name="Silar P."/>
            <person name="Natvig D."/>
            <person name="Lalanne C."/>
            <person name="Gautier V."/>
            <person name="Ament-Velasquez S.L."/>
            <person name="Kruys A."/>
            <person name="Hutchinson M.I."/>
            <person name="Powell A.J."/>
            <person name="Barry K."/>
            <person name="Miller A.N."/>
            <person name="Grigoriev I.V."/>
            <person name="Debuchy R."/>
            <person name="Gladieux P."/>
            <person name="Thoren M.H."/>
            <person name="Johannesson H."/>
        </authorList>
    </citation>
    <scope>NUCLEOTIDE SEQUENCE</scope>
    <source>
        <strain evidence="6">PSN324</strain>
    </source>
</reference>
<proteinExistence type="inferred from homology"/>
<keyword evidence="3" id="KW-0949">S-adenosyl-L-methionine</keyword>
<dbReference type="GO" id="GO:0008168">
    <property type="term" value="F:methyltransferase activity"/>
    <property type="evidence" value="ECO:0007669"/>
    <property type="project" value="UniProtKB-KW"/>
</dbReference>
<evidence type="ECO:0000313" key="7">
    <source>
        <dbReference type="Proteomes" id="UP001321749"/>
    </source>
</evidence>
<keyword evidence="7" id="KW-1185">Reference proteome</keyword>
<comment type="similarity">
    <text evidence="4">Belongs to the methyltransferase superfamily. LaeA methyltransferase family.</text>
</comment>
<evidence type="ECO:0000256" key="3">
    <source>
        <dbReference type="ARBA" id="ARBA00022691"/>
    </source>
</evidence>
<comment type="caution">
    <text evidence="6">The sequence shown here is derived from an EMBL/GenBank/DDBJ whole genome shotgun (WGS) entry which is preliminary data.</text>
</comment>
<keyword evidence="1 6" id="KW-0489">Methyltransferase</keyword>
<reference evidence="6" key="1">
    <citation type="journal article" date="2023" name="Mol. Phylogenet. Evol.">
        <title>Genome-scale phylogeny and comparative genomics of the fungal order Sordariales.</title>
        <authorList>
            <person name="Hensen N."/>
            <person name="Bonometti L."/>
            <person name="Westerberg I."/>
            <person name="Brannstrom I.O."/>
            <person name="Guillou S."/>
            <person name="Cros-Aarteil S."/>
            <person name="Calhoun S."/>
            <person name="Haridas S."/>
            <person name="Kuo A."/>
            <person name="Mondo S."/>
            <person name="Pangilinan J."/>
            <person name="Riley R."/>
            <person name="LaButti K."/>
            <person name="Andreopoulos B."/>
            <person name="Lipzen A."/>
            <person name="Chen C."/>
            <person name="Yan M."/>
            <person name="Daum C."/>
            <person name="Ng V."/>
            <person name="Clum A."/>
            <person name="Steindorff A."/>
            <person name="Ohm R.A."/>
            <person name="Martin F."/>
            <person name="Silar P."/>
            <person name="Natvig D.O."/>
            <person name="Lalanne C."/>
            <person name="Gautier V."/>
            <person name="Ament-Velasquez S.L."/>
            <person name="Kruys A."/>
            <person name="Hutchinson M.I."/>
            <person name="Powell A.J."/>
            <person name="Barry K."/>
            <person name="Miller A.N."/>
            <person name="Grigoriev I.V."/>
            <person name="Debuchy R."/>
            <person name="Gladieux P."/>
            <person name="Hiltunen Thoren M."/>
            <person name="Johannesson H."/>
        </authorList>
    </citation>
    <scope>NUCLEOTIDE SEQUENCE</scope>
    <source>
        <strain evidence="6">PSN324</strain>
    </source>
</reference>
<dbReference type="PANTHER" id="PTHR43591:SF10">
    <property type="entry name" value="ABC TRANSMEMBRANE TYPE-1 DOMAIN-CONTAINING PROTEIN-RELATED"/>
    <property type="match status" value="1"/>
</dbReference>
<dbReference type="InterPro" id="IPR023576">
    <property type="entry name" value="UbiE/COQ5_MeTrFase_CS"/>
</dbReference>